<sequence length="739" mass="86166">MNAARIIDAIDTFCQEALQTGYDLFGRDERPVMEDFPGCPQGRLELGGNHFQIEALNSVAISRIQIPQSRAYLMTPETDQTCYRFIQFPDFILITIRHNSPANPVMLSVKAAENWRIVYLNDVQQELFDDKLLFKTASEGIILIANEKENLSDEAIPSFLKRHLNNERKIHPFNVGFVVQNLDIMMKLDRIWAGLSALIGSDRSVQIKDNDSIETVIWLQELYLYFGWMDEWDKFHRLSRPEHNEMVLCRARFEILKGKLTTEEVVNSVEVSNEDFFLTSYLFGKPIYEESIAENLQKKWESVSVPARELFLSESIRRSPNEYIAFALLALRYNFIWAERLAMQVEKNLSGLNQRLFNALFLLNRQILFHTNGPSVQLQSGTGQANRLHLIHPRFVFKISRFADTVYSHITFTGNRFLRIDKQVSIIFTDEGRDIRIEPLFYRPPLDKLPLKAVYLYEQDKRLHIPLVWRKIELRSNSWRLRFLLKKRRFQIIVRFYDKKARIKIGEQEISAQEGIYQKVYLKADRNPGRFIVNLCDAYGNKTQKLSTAMKRVYLRGFGLDINGLLKESCNVSRNALPSSTMMGLNQSLAESIPVTSDLERIRITGRKCTPLDIPIVQTGGYARRFVDTPTGLLKYKMVIYCDFRNETLVKEIKNTVKKRLGFRPLLRDHDKIEWNRSHFIFVVERELKAQTEVIGESDFYSIFRPTAKKNISAFLIYEKNIEHLFSDAFIRKLVCEQA</sequence>
<accession>A0A7V4WVZ4</accession>
<reference evidence="1" key="1">
    <citation type="journal article" date="2020" name="mSystems">
        <title>Genome- and Community-Level Interaction Insights into Carbon Utilization and Element Cycling Functions of Hydrothermarchaeota in Hydrothermal Sediment.</title>
        <authorList>
            <person name="Zhou Z."/>
            <person name="Liu Y."/>
            <person name="Xu W."/>
            <person name="Pan J."/>
            <person name="Luo Z.H."/>
            <person name="Li M."/>
        </authorList>
    </citation>
    <scope>NUCLEOTIDE SEQUENCE [LARGE SCALE GENOMIC DNA]</scope>
    <source>
        <strain evidence="1">HyVt-577</strain>
    </source>
</reference>
<gene>
    <name evidence="1" type="ORF">ENK44_13440</name>
</gene>
<dbReference type="Proteomes" id="UP000885779">
    <property type="component" value="Unassembled WGS sequence"/>
</dbReference>
<dbReference type="AlphaFoldDB" id="A0A7V4WVZ4"/>
<name>A0A7V4WVZ4_CALAY</name>
<proteinExistence type="predicted"/>
<evidence type="ECO:0000313" key="1">
    <source>
        <dbReference type="EMBL" id="HGY56705.1"/>
    </source>
</evidence>
<protein>
    <submittedName>
        <fullName evidence="1">Uncharacterized protein</fullName>
    </submittedName>
</protein>
<organism evidence="1">
    <name type="scientific">Caldithrix abyssi</name>
    <dbReference type="NCBI Taxonomy" id="187145"/>
    <lineage>
        <taxon>Bacteria</taxon>
        <taxon>Pseudomonadati</taxon>
        <taxon>Calditrichota</taxon>
        <taxon>Calditrichia</taxon>
        <taxon>Calditrichales</taxon>
        <taxon>Calditrichaceae</taxon>
        <taxon>Caldithrix</taxon>
    </lineage>
</organism>
<comment type="caution">
    <text evidence="1">The sequence shown here is derived from an EMBL/GenBank/DDBJ whole genome shotgun (WGS) entry which is preliminary data.</text>
</comment>
<dbReference type="EMBL" id="DRQG01000126">
    <property type="protein sequence ID" value="HGY56705.1"/>
    <property type="molecule type" value="Genomic_DNA"/>
</dbReference>